<gene>
    <name evidence="1" type="ORF">ACFOFO_17440</name>
</gene>
<evidence type="ECO:0000313" key="1">
    <source>
        <dbReference type="EMBL" id="MFC3109726.1"/>
    </source>
</evidence>
<dbReference type="Proteomes" id="UP001595530">
    <property type="component" value="Unassembled WGS sequence"/>
</dbReference>
<sequence length="49" mass="5139">MLDPVVVSLRQTLCRSGLIGAGFITDSNIPASLETLDILAAQTPVISLK</sequence>
<organism evidence="1 2">
    <name type="scientific">Undibacterium arcticum</name>
    <dbReference type="NCBI Taxonomy" id="1762892"/>
    <lineage>
        <taxon>Bacteria</taxon>
        <taxon>Pseudomonadati</taxon>
        <taxon>Pseudomonadota</taxon>
        <taxon>Betaproteobacteria</taxon>
        <taxon>Burkholderiales</taxon>
        <taxon>Oxalobacteraceae</taxon>
        <taxon>Undibacterium</taxon>
    </lineage>
</organism>
<dbReference type="EMBL" id="JBHRTP010000054">
    <property type="protein sequence ID" value="MFC3109726.1"/>
    <property type="molecule type" value="Genomic_DNA"/>
</dbReference>
<comment type="caution">
    <text evidence="1">The sequence shown here is derived from an EMBL/GenBank/DDBJ whole genome shotgun (WGS) entry which is preliminary data.</text>
</comment>
<proteinExistence type="predicted"/>
<dbReference type="RefSeq" id="WP_390325651.1">
    <property type="nucleotide sequence ID" value="NZ_JBHRTP010000054.1"/>
</dbReference>
<evidence type="ECO:0000313" key="2">
    <source>
        <dbReference type="Proteomes" id="UP001595530"/>
    </source>
</evidence>
<accession>A0ABV7F7N7</accession>
<reference evidence="2" key="1">
    <citation type="journal article" date="2019" name="Int. J. Syst. Evol. Microbiol.">
        <title>The Global Catalogue of Microorganisms (GCM) 10K type strain sequencing project: providing services to taxonomists for standard genome sequencing and annotation.</title>
        <authorList>
            <consortium name="The Broad Institute Genomics Platform"/>
            <consortium name="The Broad Institute Genome Sequencing Center for Infectious Disease"/>
            <person name="Wu L."/>
            <person name="Ma J."/>
        </authorList>
    </citation>
    <scope>NUCLEOTIDE SEQUENCE [LARGE SCALE GENOMIC DNA]</scope>
    <source>
        <strain evidence="2">KCTC 42986</strain>
    </source>
</reference>
<protein>
    <submittedName>
        <fullName evidence="1">Uncharacterized protein</fullName>
    </submittedName>
</protein>
<name>A0ABV7F7N7_9BURK</name>
<keyword evidence="2" id="KW-1185">Reference proteome</keyword>